<dbReference type="GeneTree" id="ENSGT00940000168688"/>
<evidence type="ECO:0000313" key="6">
    <source>
        <dbReference type="Ensembl" id="ENSHCOP00000010848.1"/>
    </source>
</evidence>
<dbReference type="CDD" id="cd00109">
    <property type="entry name" value="Kunitz-type"/>
    <property type="match status" value="1"/>
</dbReference>
<feature type="domain" description="BPTI/Kunitz inhibitor" evidence="5">
    <location>
        <begin position="25"/>
        <end position="75"/>
    </location>
</feature>
<dbReference type="Proteomes" id="UP000264820">
    <property type="component" value="Unplaced"/>
</dbReference>
<feature type="signal peptide" evidence="4">
    <location>
        <begin position="1"/>
        <end position="19"/>
    </location>
</feature>
<reference evidence="6" key="2">
    <citation type="submission" date="2025-09" db="UniProtKB">
        <authorList>
            <consortium name="Ensembl"/>
        </authorList>
    </citation>
    <scope>IDENTIFICATION</scope>
</reference>
<dbReference type="InterPro" id="IPR050098">
    <property type="entry name" value="TFPI/VKTCI-like"/>
</dbReference>
<dbReference type="OMA" id="KQCMRNC"/>
<dbReference type="AlphaFoldDB" id="A0A3Q2Y088"/>
<dbReference type="PRINTS" id="PR00759">
    <property type="entry name" value="BASICPTASE"/>
</dbReference>
<dbReference type="PROSITE" id="PS50279">
    <property type="entry name" value="BPTI_KUNITZ_2"/>
    <property type="match status" value="2"/>
</dbReference>
<dbReference type="KEGG" id="hcq:109519436"/>
<dbReference type="OrthoDB" id="4473401at2759"/>
<evidence type="ECO:0000256" key="4">
    <source>
        <dbReference type="SAM" id="SignalP"/>
    </source>
</evidence>
<evidence type="ECO:0000256" key="1">
    <source>
        <dbReference type="ARBA" id="ARBA00023157"/>
    </source>
</evidence>
<dbReference type="RefSeq" id="XP_019731522.1">
    <property type="nucleotide sequence ID" value="XM_019875963.1"/>
</dbReference>
<dbReference type="CDD" id="cd22593">
    <property type="entry name" value="Kunitz_conkunitzin"/>
    <property type="match status" value="1"/>
</dbReference>
<dbReference type="SMART" id="SM00131">
    <property type="entry name" value="KU"/>
    <property type="match status" value="2"/>
</dbReference>
<dbReference type="GeneID" id="109519436"/>
<dbReference type="InterPro" id="IPR020901">
    <property type="entry name" value="Prtase_inh_Kunz-CS"/>
</dbReference>
<reference evidence="6" key="1">
    <citation type="submission" date="2025-08" db="UniProtKB">
        <authorList>
            <consortium name="Ensembl"/>
        </authorList>
    </citation>
    <scope>IDENTIFICATION</scope>
</reference>
<dbReference type="PANTHER" id="PTHR10083:SF373">
    <property type="entry name" value="SERINE PEPTIDASE INHIBITOR, KUNITZ TYPE, 2"/>
    <property type="match status" value="1"/>
</dbReference>
<accession>A0A3Q2Y088</accession>
<dbReference type="SUPFAM" id="SSF57362">
    <property type="entry name" value="BPTI-like"/>
    <property type="match status" value="2"/>
</dbReference>
<dbReference type="InterPro" id="IPR002223">
    <property type="entry name" value="Kunitz_BPTI"/>
</dbReference>
<dbReference type="Pfam" id="PF00014">
    <property type="entry name" value="Kunitz_BPTI"/>
    <property type="match status" value="2"/>
</dbReference>
<proteinExistence type="predicted"/>
<keyword evidence="7" id="KW-1185">Reference proteome</keyword>
<keyword evidence="1" id="KW-1015">Disulfide bond</keyword>
<dbReference type="PROSITE" id="PS00280">
    <property type="entry name" value="BPTI_KUNITZ_1"/>
    <property type="match status" value="1"/>
</dbReference>
<feature type="region of interest" description="Disordered" evidence="2">
    <location>
        <begin position="190"/>
        <end position="214"/>
    </location>
</feature>
<evidence type="ECO:0000313" key="7">
    <source>
        <dbReference type="Proteomes" id="UP000264820"/>
    </source>
</evidence>
<evidence type="ECO:0000256" key="2">
    <source>
        <dbReference type="SAM" id="MobiDB-lite"/>
    </source>
</evidence>
<dbReference type="InterPro" id="IPR036880">
    <property type="entry name" value="Kunitz_BPTI_sf"/>
</dbReference>
<dbReference type="PANTHER" id="PTHR10083">
    <property type="entry name" value="KUNITZ-TYPE PROTEASE INHIBITOR-RELATED"/>
    <property type="match status" value="1"/>
</dbReference>
<keyword evidence="4" id="KW-0732">Signal</keyword>
<keyword evidence="3" id="KW-0472">Membrane</keyword>
<dbReference type="GO" id="GO:0005615">
    <property type="term" value="C:extracellular space"/>
    <property type="evidence" value="ECO:0007669"/>
    <property type="project" value="TreeGrafter"/>
</dbReference>
<dbReference type="Gene3D" id="4.10.410.10">
    <property type="entry name" value="Pancreatic trypsin inhibitor Kunitz domain"/>
    <property type="match status" value="2"/>
</dbReference>
<name>A0A3Q2Y088_HIPCM</name>
<dbReference type="Ensembl" id="ENSHCOT00000017389.1">
    <property type="protein sequence ID" value="ENSHCOP00000010848.1"/>
    <property type="gene ID" value="ENSHCOG00000013533.1"/>
</dbReference>
<feature type="transmembrane region" description="Helical" evidence="3">
    <location>
        <begin position="160"/>
        <end position="184"/>
    </location>
</feature>
<evidence type="ECO:0000256" key="3">
    <source>
        <dbReference type="SAM" id="Phobius"/>
    </source>
</evidence>
<keyword evidence="3" id="KW-1133">Transmembrane helix</keyword>
<organism evidence="6 7">
    <name type="scientific">Hippocampus comes</name>
    <name type="common">Tiger tail seahorse</name>
    <dbReference type="NCBI Taxonomy" id="109280"/>
    <lineage>
        <taxon>Eukaryota</taxon>
        <taxon>Metazoa</taxon>
        <taxon>Chordata</taxon>
        <taxon>Craniata</taxon>
        <taxon>Vertebrata</taxon>
        <taxon>Euteleostomi</taxon>
        <taxon>Actinopterygii</taxon>
        <taxon>Neopterygii</taxon>
        <taxon>Teleostei</taxon>
        <taxon>Neoteleostei</taxon>
        <taxon>Acanthomorphata</taxon>
        <taxon>Syngnathiaria</taxon>
        <taxon>Syngnathiformes</taxon>
        <taxon>Syngnathoidei</taxon>
        <taxon>Syngnathidae</taxon>
        <taxon>Hippocampus</taxon>
    </lineage>
</organism>
<feature type="chain" id="PRO_5018601622" evidence="4">
    <location>
        <begin position="20"/>
        <end position="214"/>
    </location>
</feature>
<dbReference type="STRING" id="109280.ENSHCOP00000010848"/>
<evidence type="ECO:0000259" key="5">
    <source>
        <dbReference type="PROSITE" id="PS50279"/>
    </source>
</evidence>
<protein>
    <submittedName>
        <fullName evidence="6">Boophilin-G2-like</fullName>
    </submittedName>
</protein>
<dbReference type="GO" id="GO:0004867">
    <property type="term" value="F:serine-type endopeptidase inhibitor activity"/>
    <property type="evidence" value="ECO:0007669"/>
    <property type="project" value="InterPro"/>
</dbReference>
<sequence length="214" mass="24032">MKHLLLFAITFAAFHLSYSNIPDFCHLADDEGFGTKFIIALYYDAANDQCSPFIYKGEGGNDNRFLNERECMKNCSAHIERSYPLDAREACMLKKLGGGCNGNFLRFYYDAVHGRCRKFFWTGCHGNGNRFFDADSCNATCAGVFEEGEEEEEDESDTPIAIICGVLIGVIVTSIIITIIVLTVQSQKQQKNAPAKRRDEQPEVPLREQSLEMA</sequence>
<keyword evidence="3" id="KW-0812">Transmembrane</keyword>
<feature type="domain" description="BPTI/Kunitz inhibitor" evidence="5">
    <location>
        <begin position="91"/>
        <end position="141"/>
    </location>
</feature>
<feature type="compositionally biased region" description="Basic and acidic residues" evidence="2">
    <location>
        <begin position="196"/>
        <end position="214"/>
    </location>
</feature>